<dbReference type="Proteomes" id="UP000051804">
    <property type="component" value="Unassembled WGS sequence"/>
</dbReference>
<evidence type="ECO:0000256" key="4">
    <source>
        <dbReference type="ARBA" id="ARBA00022538"/>
    </source>
</evidence>
<proteinExistence type="inferred from homology"/>
<evidence type="ECO:0000256" key="13">
    <source>
        <dbReference type="SAM" id="Phobius"/>
    </source>
</evidence>
<evidence type="ECO:0000256" key="12">
    <source>
        <dbReference type="ARBA" id="ARBA00034430"/>
    </source>
</evidence>
<protein>
    <submittedName>
        <fullName evidence="14">Hypothetical membrane protein, duf1211 family</fullName>
    </submittedName>
</protein>
<comment type="similarity">
    <text evidence="2">Belongs to the TMEM175 family.</text>
</comment>
<evidence type="ECO:0000256" key="6">
    <source>
        <dbReference type="ARBA" id="ARBA00022826"/>
    </source>
</evidence>
<evidence type="ECO:0000313" key="15">
    <source>
        <dbReference type="Proteomes" id="UP000051804"/>
    </source>
</evidence>
<comment type="catalytic activity">
    <reaction evidence="12">
        <text>K(+)(in) = K(+)(out)</text>
        <dbReference type="Rhea" id="RHEA:29463"/>
        <dbReference type="ChEBI" id="CHEBI:29103"/>
    </reaction>
</comment>
<keyword evidence="10 13" id="KW-0472">Membrane</keyword>
<feature type="transmembrane region" description="Helical" evidence="13">
    <location>
        <begin position="85"/>
        <end position="105"/>
    </location>
</feature>
<reference evidence="14 15" key="1">
    <citation type="journal article" date="2015" name="Genome Announc.">
        <title>Expanding the biotechnology potential of lactobacilli through comparative genomics of 213 strains and associated genera.</title>
        <authorList>
            <person name="Sun Z."/>
            <person name="Harris H.M."/>
            <person name="McCann A."/>
            <person name="Guo C."/>
            <person name="Argimon S."/>
            <person name="Zhang W."/>
            <person name="Yang X."/>
            <person name="Jeffery I.B."/>
            <person name="Cooney J.C."/>
            <person name="Kagawa T.F."/>
            <person name="Liu W."/>
            <person name="Song Y."/>
            <person name="Salvetti E."/>
            <person name="Wrobel A."/>
            <person name="Rasinkangas P."/>
            <person name="Parkhill J."/>
            <person name="Rea M.C."/>
            <person name="O'Sullivan O."/>
            <person name="Ritari J."/>
            <person name="Douillard F.P."/>
            <person name="Paul Ross R."/>
            <person name="Yang R."/>
            <person name="Briner A.E."/>
            <person name="Felis G.E."/>
            <person name="de Vos W.M."/>
            <person name="Barrangou R."/>
            <person name="Klaenhammer T.R."/>
            <person name="Caufield P.W."/>
            <person name="Cui Y."/>
            <person name="Zhang H."/>
            <person name="O'Toole P.W."/>
        </authorList>
    </citation>
    <scope>NUCLEOTIDE SEQUENCE [LARGE SCALE GENOMIC DNA]</scope>
    <source>
        <strain evidence="14 15">JCM 17158</strain>
    </source>
</reference>
<keyword evidence="9" id="KW-0406">Ion transport</keyword>
<evidence type="ECO:0000256" key="10">
    <source>
        <dbReference type="ARBA" id="ARBA00023136"/>
    </source>
</evidence>
<feature type="transmembrane region" description="Helical" evidence="13">
    <location>
        <begin position="46"/>
        <end position="65"/>
    </location>
</feature>
<dbReference type="PANTHER" id="PTHR31462">
    <property type="entry name" value="ENDOSOMAL/LYSOSOMAL POTASSIUM CHANNEL TMEM175"/>
    <property type="match status" value="1"/>
</dbReference>
<feature type="transmembrane region" description="Helical" evidence="13">
    <location>
        <begin position="182"/>
        <end position="202"/>
    </location>
</feature>
<dbReference type="PATRIC" id="fig|1291734.4.peg.850"/>
<evidence type="ECO:0000256" key="2">
    <source>
        <dbReference type="ARBA" id="ARBA00006920"/>
    </source>
</evidence>
<evidence type="ECO:0000256" key="5">
    <source>
        <dbReference type="ARBA" id="ARBA00022692"/>
    </source>
</evidence>
<dbReference type="EMBL" id="AZDJ01000001">
    <property type="protein sequence ID" value="KRK74227.1"/>
    <property type="molecule type" value="Genomic_DNA"/>
</dbReference>
<keyword evidence="4" id="KW-0633">Potassium transport</keyword>
<keyword evidence="6" id="KW-0631">Potassium channel</keyword>
<keyword evidence="7" id="KW-0630">Potassium</keyword>
<keyword evidence="3" id="KW-0813">Transport</keyword>
<name>A0A0R1JY95_9LACO</name>
<dbReference type="PANTHER" id="PTHR31462:SF5">
    <property type="entry name" value="ENDOSOMAL_LYSOSOMAL PROTON CHANNEL TMEM175"/>
    <property type="match status" value="1"/>
</dbReference>
<dbReference type="Pfam" id="PF06736">
    <property type="entry name" value="TMEM175"/>
    <property type="match status" value="1"/>
</dbReference>
<feature type="transmembrane region" description="Helical" evidence="13">
    <location>
        <begin position="117"/>
        <end position="138"/>
    </location>
</feature>
<dbReference type="GO" id="GO:0005267">
    <property type="term" value="F:potassium channel activity"/>
    <property type="evidence" value="ECO:0007669"/>
    <property type="project" value="UniProtKB-KW"/>
</dbReference>
<evidence type="ECO:0000256" key="1">
    <source>
        <dbReference type="ARBA" id="ARBA00004141"/>
    </source>
</evidence>
<organism evidence="14 15">
    <name type="scientific">Lacticaseibacillus nasuensis JCM 17158</name>
    <dbReference type="NCBI Taxonomy" id="1291734"/>
    <lineage>
        <taxon>Bacteria</taxon>
        <taxon>Bacillati</taxon>
        <taxon>Bacillota</taxon>
        <taxon>Bacilli</taxon>
        <taxon>Lactobacillales</taxon>
        <taxon>Lactobacillaceae</taxon>
        <taxon>Lacticaseibacillus</taxon>
    </lineage>
</organism>
<keyword evidence="8 13" id="KW-1133">Transmembrane helix</keyword>
<comment type="subcellular location">
    <subcellularLocation>
        <location evidence="1">Membrane</location>
        <topology evidence="1">Multi-pass membrane protein</topology>
    </subcellularLocation>
</comment>
<evidence type="ECO:0000313" key="14">
    <source>
        <dbReference type="EMBL" id="KRK74227.1"/>
    </source>
</evidence>
<evidence type="ECO:0000256" key="3">
    <source>
        <dbReference type="ARBA" id="ARBA00022448"/>
    </source>
</evidence>
<evidence type="ECO:0000256" key="7">
    <source>
        <dbReference type="ARBA" id="ARBA00022958"/>
    </source>
</evidence>
<evidence type="ECO:0000256" key="11">
    <source>
        <dbReference type="ARBA" id="ARBA00023303"/>
    </source>
</evidence>
<keyword evidence="5 13" id="KW-0812">Transmembrane</keyword>
<keyword evidence="11" id="KW-0407">Ion channel</keyword>
<evidence type="ECO:0000256" key="9">
    <source>
        <dbReference type="ARBA" id="ARBA00023065"/>
    </source>
</evidence>
<dbReference type="InterPro" id="IPR010617">
    <property type="entry name" value="TMEM175-like"/>
</dbReference>
<dbReference type="GO" id="GO:0016020">
    <property type="term" value="C:membrane"/>
    <property type="evidence" value="ECO:0007669"/>
    <property type="project" value="UniProtKB-SubCell"/>
</dbReference>
<gene>
    <name evidence="14" type="ORF">FD02_GL000824</name>
</gene>
<dbReference type="AlphaFoldDB" id="A0A0R1JY95"/>
<dbReference type="GO" id="GO:0015252">
    <property type="term" value="F:proton channel activity"/>
    <property type="evidence" value="ECO:0007669"/>
    <property type="project" value="InterPro"/>
</dbReference>
<keyword evidence="15" id="KW-1185">Reference proteome</keyword>
<comment type="caution">
    <text evidence="14">The sequence shown here is derived from an EMBL/GenBank/DDBJ whole genome shotgun (WGS) entry which is preliminary data.</text>
</comment>
<sequence length="219" mass="25104">MITMSKSRIDALSDGVFAILLTILILEFQPETIKPGSLQTVVFHQLPLFLMYLLSYFYVGTSWLFHHDYFQYVKRTNRTVNILNLFLLFTVTLVNYAMVLLIEALSDGNTGDIRLAFIVYDLVALLISFSFLVLYRYLEHHPELQTVERSGITSHYERIRLDPARSVIIYLLSMIATSFSNLVAGILLIAGVVFHFIAYLRFSKVAHIAAKQKTENLTK</sequence>
<dbReference type="STRING" id="1291734.FD02_GL000824"/>
<accession>A0A0R1JY95</accession>
<evidence type="ECO:0000256" key="8">
    <source>
        <dbReference type="ARBA" id="ARBA00022989"/>
    </source>
</evidence>